<evidence type="ECO:0000259" key="14">
    <source>
        <dbReference type="Pfam" id="PF16654"/>
    </source>
</evidence>
<keyword evidence="7 12" id="KW-0521">NADP</keyword>
<evidence type="ECO:0000256" key="12">
    <source>
        <dbReference type="PIRNR" id="PIRNR025648"/>
    </source>
</evidence>
<evidence type="ECO:0000256" key="11">
    <source>
        <dbReference type="ARBA" id="ARBA00052023"/>
    </source>
</evidence>
<comment type="pathway">
    <text evidence="1 12">Amino-acid biosynthesis; L-lysine biosynthesis via DAP pathway; DL-2,6-diaminopimelate from (S)-tetrahydrodipicolinate: step 1/1.</text>
</comment>
<evidence type="ECO:0000313" key="16">
    <source>
        <dbReference type="Proteomes" id="UP000199288"/>
    </source>
</evidence>
<accession>A0A1H3VG00</accession>
<dbReference type="PIRSF" id="PIRSF025648">
    <property type="entry name" value="DDH"/>
    <property type="match status" value="1"/>
</dbReference>
<comment type="subunit">
    <text evidence="3 12">Homodimer.</text>
</comment>
<feature type="binding site" evidence="13">
    <location>
        <position position="198"/>
    </location>
    <ligand>
        <name>substrate</name>
    </ligand>
</feature>
<feature type="binding site" evidence="13">
    <location>
        <begin position="68"/>
        <end position="71"/>
    </location>
    <ligand>
        <name>NADP(+)</name>
        <dbReference type="ChEBI" id="CHEBI:58349"/>
    </ligand>
</feature>
<comment type="catalytic activity">
    <reaction evidence="11 12">
        <text>meso-2,6-diaminopimelate + NADP(+) + H2O = (S)-2-amino-6-oxoheptanedioate + NH4(+) + NADPH + H(+)</text>
        <dbReference type="Rhea" id="RHEA:13561"/>
        <dbReference type="ChEBI" id="CHEBI:15377"/>
        <dbReference type="ChEBI" id="CHEBI:15378"/>
        <dbReference type="ChEBI" id="CHEBI:28938"/>
        <dbReference type="ChEBI" id="CHEBI:57783"/>
        <dbReference type="ChEBI" id="CHEBI:57791"/>
        <dbReference type="ChEBI" id="CHEBI:58349"/>
        <dbReference type="ChEBI" id="CHEBI:58556"/>
        <dbReference type="EC" id="1.4.1.16"/>
    </reaction>
</comment>
<evidence type="ECO:0000256" key="9">
    <source>
        <dbReference type="ARBA" id="ARBA00023002"/>
    </source>
</evidence>
<evidence type="ECO:0000256" key="7">
    <source>
        <dbReference type="ARBA" id="ARBA00022857"/>
    </source>
</evidence>
<reference evidence="16" key="1">
    <citation type="submission" date="2016-10" db="EMBL/GenBank/DDBJ databases">
        <authorList>
            <person name="Varghese N."/>
            <person name="Submissions S."/>
        </authorList>
    </citation>
    <scope>NUCLEOTIDE SEQUENCE [LARGE SCALE GENOMIC DNA]</scope>
    <source>
        <strain evidence="16">KPR-1</strain>
    </source>
</reference>
<evidence type="ECO:0000256" key="4">
    <source>
        <dbReference type="ARBA" id="ARBA00012080"/>
    </source>
</evidence>
<feature type="binding site" evidence="13">
    <location>
        <position position="147"/>
    </location>
    <ligand>
        <name>substrate</name>
    </ligand>
</feature>
<gene>
    <name evidence="15" type="ORF">SAMN02910418_00037</name>
</gene>
<protein>
    <recommendedName>
        <fullName evidence="5 12">Meso-diaminopimelate D-dehydrogenase</fullName>
        <shortName evidence="12">DAPDH</shortName>
        <shortName evidence="12">Meso-DAP dehydrogenase</shortName>
        <ecNumber evidence="4 12">1.4.1.16</ecNumber>
    </recommendedName>
</protein>
<name>A0A1H3VG00_9ACTO</name>
<feature type="binding site" evidence="13">
    <location>
        <begin position="91"/>
        <end position="93"/>
    </location>
    <ligand>
        <name>NADP(+)</name>
        <dbReference type="ChEBI" id="CHEBI:58349"/>
    </ligand>
</feature>
<evidence type="ECO:0000256" key="1">
    <source>
        <dbReference type="ARBA" id="ARBA00004896"/>
    </source>
</evidence>
<evidence type="ECO:0000313" key="15">
    <source>
        <dbReference type="EMBL" id="SDZ73679.1"/>
    </source>
</evidence>
<feature type="binding site" evidence="13">
    <location>
        <position position="247"/>
    </location>
    <ligand>
        <name>substrate</name>
    </ligand>
</feature>
<dbReference type="SUPFAM" id="SSF51735">
    <property type="entry name" value="NAD(P)-binding Rossmann-fold domains"/>
    <property type="match status" value="1"/>
</dbReference>
<dbReference type="GO" id="GO:0009089">
    <property type="term" value="P:lysine biosynthetic process via diaminopimelate"/>
    <property type="evidence" value="ECO:0007669"/>
    <property type="project" value="UniProtKB-UniRule"/>
</dbReference>
<dbReference type="Gene3D" id="3.30.360.10">
    <property type="entry name" value="Dihydrodipicolinate Reductase, domain 2"/>
    <property type="match status" value="1"/>
</dbReference>
<keyword evidence="16" id="KW-1185">Reference proteome</keyword>
<dbReference type="Gene3D" id="3.40.50.720">
    <property type="entry name" value="NAD(P)-binding Rossmann-like Domain"/>
    <property type="match status" value="1"/>
</dbReference>
<keyword evidence="9 12" id="KW-0560">Oxidoreductase</keyword>
<feature type="binding site" evidence="13">
    <location>
        <begin position="120"/>
        <end position="124"/>
    </location>
    <ligand>
        <name>NADP(+)</name>
        <dbReference type="ChEBI" id="CHEBI:58349"/>
    </ligand>
</feature>
<feature type="binding site" evidence="13">
    <location>
        <position position="273"/>
    </location>
    <ligand>
        <name>substrate</name>
    </ligand>
</feature>
<dbReference type="GO" id="GO:0019877">
    <property type="term" value="P:diaminopimelate biosynthetic process"/>
    <property type="evidence" value="ECO:0007669"/>
    <property type="project" value="UniProtKB-UniRule"/>
</dbReference>
<dbReference type="OrthoDB" id="9774191at2"/>
<dbReference type="Pfam" id="PF16654">
    <property type="entry name" value="DAPDH_C"/>
    <property type="match status" value="1"/>
</dbReference>
<feature type="binding site" evidence="13">
    <location>
        <begin position="14"/>
        <end position="17"/>
    </location>
    <ligand>
        <name>NADP(+)</name>
        <dbReference type="ChEBI" id="CHEBI:58349"/>
    </ligand>
</feature>
<evidence type="ECO:0000256" key="6">
    <source>
        <dbReference type="ARBA" id="ARBA00022605"/>
    </source>
</evidence>
<dbReference type="InterPro" id="IPR032094">
    <property type="entry name" value="Meso-DAP_DH_C"/>
</dbReference>
<dbReference type="RefSeq" id="WP_092560799.1">
    <property type="nucleotide sequence ID" value="NZ_FNQV01000001.1"/>
</dbReference>
<evidence type="ECO:0000256" key="13">
    <source>
        <dbReference type="PIRSR" id="PIRSR025648-1"/>
    </source>
</evidence>
<dbReference type="NCBIfam" id="TIGR01921">
    <property type="entry name" value="DAP-DH"/>
    <property type="match status" value="1"/>
</dbReference>
<evidence type="ECO:0000256" key="3">
    <source>
        <dbReference type="ARBA" id="ARBA00011738"/>
    </source>
</evidence>
<dbReference type="InterPro" id="IPR036291">
    <property type="entry name" value="NAD(P)-bd_dom_sf"/>
</dbReference>
<dbReference type="InterPro" id="IPR010190">
    <property type="entry name" value="Diaminopimelate_DH_Ddh"/>
</dbReference>
<proteinExistence type="inferred from homology"/>
<feature type="binding site" evidence="13">
    <location>
        <position position="172"/>
    </location>
    <ligand>
        <name>substrate</name>
    </ligand>
</feature>
<organism evidence="15 16">
    <name type="scientific">Bowdeniella nasicola</name>
    <dbReference type="NCBI Taxonomy" id="208480"/>
    <lineage>
        <taxon>Bacteria</taxon>
        <taxon>Bacillati</taxon>
        <taxon>Actinomycetota</taxon>
        <taxon>Actinomycetes</taxon>
        <taxon>Actinomycetales</taxon>
        <taxon>Actinomycetaceae</taxon>
        <taxon>Bowdeniella</taxon>
    </lineage>
</organism>
<keyword evidence="13" id="KW-0547">Nucleotide-binding</keyword>
<feature type="domain" description="Meso-diaminopimelate D-dehydrogenase C-terminal" evidence="14">
    <location>
        <begin position="121"/>
        <end position="270"/>
    </location>
</feature>
<evidence type="ECO:0000256" key="8">
    <source>
        <dbReference type="ARBA" id="ARBA00022915"/>
    </source>
</evidence>
<dbReference type="GO" id="GO:0000166">
    <property type="term" value="F:nucleotide binding"/>
    <property type="evidence" value="ECO:0007669"/>
    <property type="project" value="UniProtKB-KW"/>
</dbReference>
<keyword evidence="6 12" id="KW-0028">Amino-acid biosynthesis</keyword>
<evidence type="ECO:0000256" key="2">
    <source>
        <dbReference type="ARBA" id="ARBA00007442"/>
    </source>
</evidence>
<keyword evidence="8 12" id="KW-0220">Diaminopimelate biosynthesis</keyword>
<dbReference type="Proteomes" id="UP000199288">
    <property type="component" value="Unassembled WGS sequence"/>
</dbReference>
<dbReference type="CDD" id="cd02270">
    <property type="entry name" value="meso-DAPDH_N"/>
    <property type="match status" value="1"/>
</dbReference>
<feature type="binding site" evidence="13">
    <location>
        <begin position="38"/>
        <end position="40"/>
    </location>
    <ligand>
        <name>NADP(+)</name>
        <dbReference type="ChEBI" id="CHEBI:58349"/>
    </ligand>
</feature>
<comment type="similarity">
    <text evidence="2 12">Belongs to the diaminopimelate dehydrogenase family.</text>
</comment>
<dbReference type="UniPathway" id="UPA00034">
    <property type="reaction ID" value="UER00026"/>
</dbReference>
<sequence length="323" mass="34597">MTQQETIRVAIAGYGNLGRSVEAIVGAQRDMELVAIFSRRDSLETASRVIPAADAPAHADEIDVLFLCLGSATDIPEQAPGFAEHFTTVDTYDNHHLIPAHRAAMDAAARRGGRLAVVATGWDPGLFSLNRVLAGALFPAPQQHTFWGTGVSQGHSDAVRRIAGVRKAVQYTIPSGEAIEAAKRGEAAELRATDAHIRDVYVVADPGEEDRIEREIRTLPDYFVGYDTRVSFIDDAEFDARHTGMPHGGHVITSGDLNGSHSAVEFSLELGRNPDFTAACQVAYGRAAARLAAAGETGARTVLEIPPYLLSPTGLDDLVKGYV</sequence>
<dbReference type="EMBL" id="FNQV01000001">
    <property type="protein sequence ID" value="SDZ73679.1"/>
    <property type="molecule type" value="Genomic_DNA"/>
</dbReference>
<keyword evidence="10 12" id="KW-0457">Lysine biosynthesis</keyword>
<comment type="function">
    <text evidence="12">Catalyzes the reversible NADPH-dependent reductive amination of L-2-amino-6-oxopimelate, the acyclic form of L-tetrahydrodipicolinate, to generate the meso compound, D,L-2,6-diaminopimelate.</text>
</comment>
<evidence type="ECO:0000256" key="5">
    <source>
        <dbReference type="ARBA" id="ARBA00021654"/>
    </source>
</evidence>
<evidence type="ECO:0000256" key="10">
    <source>
        <dbReference type="ARBA" id="ARBA00023154"/>
    </source>
</evidence>
<dbReference type="EC" id="1.4.1.16" evidence="4 12"/>
<dbReference type="GO" id="GO:0047850">
    <property type="term" value="F:diaminopimelate dehydrogenase activity"/>
    <property type="evidence" value="ECO:0007669"/>
    <property type="project" value="UniProtKB-UniRule"/>
</dbReference>
<dbReference type="AlphaFoldDB" id="A0A1H3VG00"/>
<dbReference type="SUPFAM" id="SSF55347">
    <property type="entry name" value="Glyceraldehyde-3-phosphate dehydrogenase-like, C-terminal domain"/>
    <property type="match status" value="1"/>
</dbReference>